<comment type="caution">
    <text evidence="2">The sequence shown here is derived from an EMBL/GenBank/DDBJ whole genome shotgun (WGS) entry which is preliminary data.</text>
</comment>
<sequence length="165" mass="17256">MALITGGLGGLGMLAANELAIAGKDHVVATSRSGRPTGMPPALQQLMAAMQTTCPHYMVKADGSDGAVMLDTMQAFCRPGLLAESAVTLGTVISQTRAQMETMPDELVRPSLETLERIKKEIIETSKVRSTSSGAVPGFRGKAVAATNGRLFRDERACGHGSVVV</sequence>
<keyword evidence="3" id="KW-1185">Reference proteome</keyword>
<dbReference type="Proteomes" id="UP001642464">
    <property type="component" value="Unassembled WGS sequence"/>
</dbReference>
<proteinExistence type="predicted"/>
<dbReference type="InterPro" id="IPR013968">
    <property type="entry name" value="PKS_KR"/>
</dbReference>
<dbReference type="EMBL" id="CAXAMM010012891">
    <property type="protein sequence ID" value="CAK9029937.1"/>
    <property type="molecule type" value="Genomic_DNA"/>
</dbReference>
<evidence type="ECO:0000259" key="1">
    <source>
        <dbReference type="Pfam" id="PF08659"/>
    </source>
</evidence>
<accession>A0ABP0KSQ9</accession>
<feature type="domain" description="Ketoreductase (KR)" evidence="1">
    <location>
        <begin position="3"/>
        <end position="69"/>
    </location>
</feature>
<gene>
    <name evidence="2" type="ORF">SCF082_LOCUS19005</name>
</gene>
<organism evidence="2 3">
    <name type="scientific">Durusdinium trenchii</name>
    <dbReference type="NCBI Taxonomy" id="1381693"/>
    <lineage>
        <taxon>Eukaryota</taxon>
        <taxon>Sar</taxon>
        <taxon>Alveolata</taxon>
        <taxon>Dinophyceae</taxon>
        <taxon>Suessiales</taxon>
        <taxon>Symbiodiniaceae</taxon>
        <taxon>Durusdinium</taxon>
    </lineage>
</organism>
<dbReference type="Pfam" id="PF08659">
    <property type="entry name" value="KR"/>
    <property type="match status" value="1"/>
</dbReference>
<name>A0ABP0KSQ9_9DINO</name>
<protein>
    <recommendedName>
        <fullName evidence="1">Ketoreductase (KR) domain-containing protein</fullName>
    </recommendedName>
</protein>
<dbReference type="Gene3D" id="3.40.50.720">
    <property type="entry name" value="NAD(P)-binding Rossmann-like Domain"/>
    <property type="match status" value="1"/>
</dbReference>
<evidence type="ECO:0000313" key="2">
    <source>
        <dbReference type="EMBL" id="CAK9029937.1"/>
    </source>
</evidence>
<dbReference type="InterPro" id="IPR036291">
    <property type="entry name" value="NAD(P)-bd_dom_sf"/>
</dbReference>
<evidence type="ECO:0000313" key="3">
    <source>
        <dbReference type="Proteomes" id="UP001642464"/>
    </source>
</evidence>
<reference evidence="2 3" key="1">
    <citation type="submission" date="2024-02" db="EMBL/GenBank/DDBJ databases">
        <authorList>
            <person name="Chen Y."/>
            <person name="Shah S."/>
            <person name="Dougan E. K."/>
            <person name="Thang M."/>
            <person name="Chan C."/>
        </authorList>
    </citation>
    <scope>NUCLEOTIDE SEQUENCE [LARGE SCALE GENOMIC DNA]</scope>
</reference>
<dbReference type="SUPFAM" id="SSF51735">
    <property type="entry name" value="NAD(P)-binding Rossmann-fold domains"/>
    <property type="match status" value="1"/>
</dbReference>